<name>A0ABU5CRH3_9BACI</name>
<dbReference type="Pfam" id="PF14183">
    <property type="entry name" value="YwpF"/>
    <property type="match status" value="1"/>
</dbReference>
<dbReference type="Proteomes" id="UP001275315">
    <property type="component" value="Unassembled WGS sequence"/>
</dbReference>
<organism evidence="1 2">
    <name type="scientific">Paracerasibacillus soli</name>
    <dbReference type="NCBI Taxonomy" id="480284"/>
    <lineage>
        <taxon>Bacteria</taxon>
        <taxon>Bacillati</taxon>
        <taxon>Bacillota</taxon>
        <taxon>Bacilli</taxon>
        <taxon>Bacillales</taxon>
        <taxon>Bacillaceae</taxon>
        <taxon>Paracerasibacillus</taxon>
    </lineage>
</organism>
<dbReference type="EMBL" id="JAWDIQ010000001">
    <property type="protein sequence ID" value="MDY0408038.1"/>
    <property type="molecule type" value="Genomic_DNA"/>
</dbReference>
<dbReference type="InterPro" id="IPR025573">
    <property type="entry name" value="YwpF"/>
</dbReference>
<keyword evidence="2" id="KW-1185">Reference proteome</keyword>
<evidence type="ECO:0000313" key="2">
    <source>
        <dbReference type="Proteomes" id="UP001275315"/>
    </source>
</evidence>
<dbReference type="RefSeq" id="WP_320378803.1">
    <property type="nucleotide sequence ID" value="NZ_JAWDIQ010000001.1"/>
</dbReference>
<protein>
    <submittedName>
        <fullName evidence="1">YwpF family protein</fullName>
    </submittedName>
</protein>
<comment type="caution">
    <text evidence="1">The sequence shown here is derived from an EMBL/GenBank/DDBJ whole genome shotgun (WGS) entry which is preliminary data.</text>
</comment>
<accession>A0ABU5CRH3</accession>
<gene>
    <name evidence="1" type="ORF">RWD45_04725</name>
</gene>
<reference evidence="1 2" key="1">
    <citation type="submission" date="2023-10" db="EMBL/GenBank/DDBJ databases">
        <title>Virgibacillus soli CC-YMP-6 genome.</title>
        <authorList>
            <person name="Miliotis G."/>
            <person name="Sengupta P."/>
            <person name="Hameed A."/>
            <person name="Chuvochina M."/>
            <person name="Mcdonagh F."/>
            <person name="Simpson A.C."/>
            <person name="Singh N.K."/>
            <person name="Rekha P.D."/>
            <person name="Raman K."/>
            <person name="Hugenholtz P."/>
            <person name="Venkateswaran K."/>
        </authorList>
    </citation>
    <scope>NUCLEOTIDE SEQUENCE [LARGE SCALE GENOMIC DNA]</scope>
    <source>
        <strain evidence="1 2">CC-YMP-6</strain>
    </source>
</reference>
<sequence>MKTFKLKSLVVKQAIDEELVYDKIQLMDGLIINREDEKNRWVIEAFIDKKYRDLFERLQREREEIMLEAKITKDTNEPATFITEINSINDIGNHINIIFIGTIIDVRKSKIEALLSQLIDEGYQGEVLLNKFKELI</sequence>
<evidence type="ECO:0000313" key="1">
    <source>
        <dbReference type="EMBL" id="MDY0408038.1"/>
    </source>
</evidence>
<proteinExistence type="predicted"/>